<gene>
    <name evidence="9" type="primary">mreD</name>
    <name evidence="9" type="ORF">H9931_05035</name>
</gene>
<feature type="transmembrane region" description="Helical" evidence="8">
    <location>
        <begin position="72"/>
        <end position="91"/>
    </location>
</feature>
<dbReference type="AlphaFoldDB" id="A0A9D2TEE3"/>
<keyword evidence="3" id="KW-1003">Cell membrane</keyword>
<evidence type="ECO:0000256" key="8">
    <source>
        <dbReference type="SAM" id="Phobius"/>
    </source>
</evidence>
<keyword evidence="6 8" id="KW-1133">Transmembrane helix</keyword>
<keyword evidence="4 8" id="KW-0812">Transmembrane</keyword>
<keyword evidence="7 8" id="KW-0472">Membrane</keyword>
<keyword evidence="5" id="KW-0133">Cell shape</keyword>
<evidence type="ECO:0000256" key="5">
    <source>
        <dbReference type="ARBA" id="ARBA00022960"/>
    </source>
</evidence>
<evidence type="ECO:0000256" key="7">
    <source>
        <dbReference type="ARBA" id="ARBA00023136"/>
    </source>
</evidence>
<dbReference type="InterPro" id="IPR007227">
    <property type="entry name" value="Cell_shape_determining_MreD"/>
</dbReference>
<comment type="similarity">
    <text evidence="2">Belongs to the MreD family.</text>
</comment>
<sequence length="180" mass="21050">MNVNTNIRLKQAFLNILLILLAFTVQHCVFPLLPFLAATPNLLLILTFSFGFIQGKTAGMIFGLLSGLLMDLFYSGPFGFYSLILIYIGYFNGIFTKYYYEDYITLPLILSVFNELVYCMYIYVFRFLIRGRLNLPYYFWHLMVPEIIFTVVTTLLVYRLFLSASRRLEDMAKRRDSTIV</sequence>
<reference evidence="9" key="2">
    <citation type="submission" date="2021-04" db="EMBL/GenBank/DDBJ databases">
        <authorList>
            <person name="Gilroy R."/>
        </authorList>
    </citation>
    <scope>NUCLEOTIDE SEQUENCE</scope>
    <source>
        <strain evidence="9">CHK198-12963</strain>
    </source>
</reference>
<organism evidence="9 10">
    <name type="scientific">Candidatus Enterocloster excrementigallinarum</name>
    <dbReference type="NCBI Taxonomy" id="2838558"/>
    <lineage>
        <taxon>Bacteria</taxon>
        <taxon>Bacillati</taxon>
        <taxon>Bacillota</taxon>
        <taxon>Clostridia</taxon>
        <taxon>Lachnospirales</taxon>
        <taxon>Lachnospiraceae</taxon>
        <taxon>Enterocloster</taxon>
    </lineage>
</organism>
<evidence type="ECO:0000256" key="2">
    <source>
        <dbReference type="ARBA" id="ARBA00007776"/>
    </source>
</evidence>
<dbReference type="GO" id="GO:0005886">
    <property type="term" value="C:plasma membrane"/>
    <property type="evidence" value="ECO:0007669"/>
    <property type="project" value="UniProtKB-SubCell"/>
</dbReference>
<feature type="transmembrane region" description="Helical" evidence="8">
    <location>
        <begin position="137"/>
        <end position="161"/>
    </location>
</feature>
<accession>A0A9D2TEE3</accession>
<name>A0A9D2TEE3_9FIRM</name>
<evidence type="ECO:0000313" key="10">
    <source>
        <dbReference type="Proteomes" id="UP000823863"/>
    </source>
</evidence>
<dbReference type="NCBIfam" id="TIGR03426">
    <property type="entry name" value="shape_MreD"/>
    <property type="match status" value="1"/>
</dbReference>
<reference evidence="9" key="1">
    <citation type="journal article" date="2021" name="PeerJ">
        <title>Extensive microbial diversity within the chicken gut microbiome revealed by metagenomics and culture.</title>
        <authorList>
            <person name="Gilroy R."/>
            <person name="Ravi A."/>
            <person name="Getino M."/>
            <person name="Pursley I."/>
            <person name="Horton D.L."/>
            <person name="Alikhan N.F."/>
            <person name="Baker D."/>
            <person name="Gharbi K."/>
            <person name="Hall N."/>
            <person name="Watson M."/>
            <person name="Adriaenssens E.M."/>
            <person name="Foster-Nyarko E."/>
            <person name="Jarju S."/>
            <person name="Secka A."/>
            <person name="Antonio M."/>
            <person name="Oren A."/>
            <person name="Chaudhuri R.R."/>
            <person name="La Ragione R."/>
            <person name="Hildebrand F."/>
            <person name="Pallen M.J."/>
        </authorList>
    </citation>
    <scope>NUCLEOTIDE SEQUENCE</scope>
    <source>
        <strain evidence="9">CHK198-12963</strain>
    </source>
</reference>
<evidence type="ECO:0000256" key="4">
    <source>
        <dbReference type="ARBA" id="ARBA00022692"/>
    </source>
</evidence>
<evidence type="ECO:0000256" key="6">
    <source>
        <dbReference type="ARBA" id="ARBA00022989"/>
    </source>
</evidence>
<dbReference type="GO" id="GO:0008360">
    <property type="term" value="P:regulation of cell shape"/>
    <property type="evidence" value="ECO:0007669"/>
    <property type="project" value="UniProtKB-KW"/>
</dbReference>
<dbReference type="EMBL" id="DWWB01000022">
    <property type="protein sequence ID" value="HJC66071.1"/>
    <property type="molecule type" value="Genomic_DNA"/>
</dbReference>
<dbReference type="Proteomes" id="UP000823863">
    <property type="component" value="Unassembled WGS sequence"/>
</dbReference>
<proteinExistence type="inferred from homology"/>
<evidence type="ECO:0000256" key="1">
    <source>
        <dbReference type="ARBA" id="ARBA00004651"/>
    </source>
</evidence>
<comment type="caution">
    <text evidence="9">The sequence shown here is derived from an EMBL/GenBank/DDBJ whole genome shotgun (WGS) entry which is preliminary data.</text>
</comment>
<evidence type="ECO:0000313" key="9">
    <source>
        <dbReference type="EMBL" id="HJC66071.1"/>
    </source>
</evidence>
<comment type="subcellular location">
    <subcellularLocation>
        <location evidence="1">Cell membrane</location>
        <topology evidence="1">Multi-pass membrane protein</topology>
    </subcellularLocation>
</comment>
<protein>
    <submittedName>
        <fullName evidence="9">Rod shape-determining protein MreD</fullName>
    </submittedName>
</protein>
<dbReference type="Pfam" id="PF04093">
    <property type="entry name" value="MreD"/>
    <property type="match status" value="1"/>
</dbReference>
<feature type="transmembrane region" description="Helical" evidence="8">
    <location>
        <begin position="42"/>
        <end position="65"/>
    </location>
</feature>
<feature type="transmembrane region" description="Helical" evidence="8">
    <location>
        <begin position="12"/>
        <end position="36"/>
    </location>
</feature>
<evidence type="ECO:0000256" key="3">
    <source>
        <dbReference type="ARBA" id="ARBA00022475"/>
    </source>
</evidence>
<feature type="transmembrane region" description="Helical" evidence="8">
    <location>
        <begin position="103"/>
        <end position="125"/>
    </location>
</feature>